<sequence>MSNSRGFSSQSYTPSSSGPAKSVDTSDKHKEKKALVGLNDKFVKLIDKVKNLEDEKTRLEKELEILKEYEVYTGKVDDLAKQHKNDLKQRVENLLREQEKLKDERERNIKEKDDTKKRLEEEQKKKYDLENDCILAKKELDNSQLEHVQLMLDLDDLVDELEFLRNAFDEEIRELLSQIQNKHVVLPNNNKRSLDMGDVIQSTELQYANMAVQSREEAERWYKKKMDVMVNKTEQQEEGVRDIKRMISELLRQIHWLTGELESLTRKEVSLKKEIDDVQKETDVNVEEARKGIDQLKEALKQAKTDYAGLIRDYQEMLNLKLKLDMEIATYRKLLEGEEARYDGVKQGPRNANF</sequence>
<feature type="coiled-coil region" evidence="14">
    <location>
        <begin position="247"/>
        <end position="313"/>
    </location>
</feature>
<keyword evidence="6 13" id="KW-0403">Intermediate filament</keyword>
<comment type="subcellular location">
    <subcellularLocation>
        <location evidence="2">Cytoplasm</location>
    </subcellularLocation>
    <subcellularLocation>
        <location evidence="1">Nucleus matrix</location>
    </subcellularLocation>
    <subcellularLocation>
        <location evidence="3">Nucleus</location>
        <location evidence="3">Nucleoplasm</location>
    </subcellularLocation>
</comment>
<keyword evidence="17" id="KW-1185">Reference proteome</keyword>
<dbReference type="GO" id="GO:0016363">
    <property type="term" value="C:nuclear matrix"/>
    <property type="evidence" value="ECO:0007669"/>
    <property type="project" value="UniProtKB-SubCell"/>
</dbReference>
<evidence type="ECO:0000256" key="1">
    <source>
        <dbReference type="ARBA" id="ARBA00004109"/>
    </source>
</evidence>
<comment type="similarity">
    <text evidence="13">Belongs to the intermediate filament family.</text>
</comment>
<dbReference type="Pfam" id="PF00038">
    <property type="entry name" value="Filament"/>
    <property type="match status" value="1"/>
</dbReference>
<dbReference type="KEGG" id="bspl:114846912"/>
<evidence type="ECO:0000313" key="18">
    <source>
        <dbReference type="RefSeq" id="XP_028991973.1"/>
    </source>
</evidence>
<evidence type="ECO:0000256" key="4">
    <source>
        <dbReference type="ARBA" id="ARBA00022490"/>
    </source>
</evidence>
<evidence type="ECO:0000256" key="9">
    <source>
        <dbReference type="ARBA" id="ARBA00037766"/>
    </source>
</evidence>
<dbReference type="PROSITE" id="PS00226">
    <property type="entry name" value="IF_ROD_1"/>
    <property type="match status" value="1"/>
</dbReference>
<evidence type="ECO:0000256" key="11">
    <source>
        <dbReference type="ARBA" id="ARBA00042886"/>
    </source>
</evidence>
<dbReference type="GeneTree" id="ENSGT00940000166665"/>
<evidence type="ECO:0000256" key="14">
    <source>
        <dbReference type="SAM" id="Coils"/>
    </source>
</evidence>
<dbReference type="Proteomes" id="UP000515150">
    <property type="component" value="Chromosome 2"/>
</dbReference>
<keyword evidence="5" id="KW-0416">Keratin</keyword>
<dbReference type="AlphaFoldDB" id="A0A6P7LCJ4"/>
<dbReference type="GO" id="GO:0005654">
    <property type="term" value="C:nucleoplasm"/>
    <property type="evidence" value="ECO:0007669"/>
    <property type="project" value="UniProtKB-SubCell"/>
</dbReference>
<evidence type="ECO:0000313" key="19">
    <source>
        <dbReference type="RefSeq" id="XP_028991985.1"/>
    </source>
</evidence>
<dbReference type="Gene3D" id="1.20.5.170">
    <property type="match status" value="1"/>
</dbReference>
<evidence type="ECO:0000256" key="8">
    <source>
        <dbReference type="ARBA" id="ARBA00023242"/>
    </source>
</evidence>
<evidence type="ECO:0000313" key="17">
    <source>
        <dbReference type="Proteomes" id="UP000515150"/>
    </source>
</evidence>
<feature type="domain" description="IF rod" evidence="16">
    <location>
        <begin position="31"/>
        <end position="342"/>
    </location>
</feature>
<evidence type="ECO:0000256" key="3">
    <source>
        <dbReference type="ARBA" id="ARBA00004642"/>
    </source>
</evidence>
<feature type="coiled-coil region" evidence="14">
    <location>
        <begin position="35"/>
        <end position="178"/>
    </location>
</feature>
<dbReference type="RefSeq" id="XP_028991973.1">
    <property type="nucleotide sequence ID" value="XM_029136140.3"/>
</dbReference>
<dbReference type="PROSITE" id="PS51842">
    <property type="entry name" value="IF_ROD_2"/>
    <property type="match status" value="1"/>
</dbReference>
<evidence type="ECO:0000256" key="12">
    <source>
        <dbReference type="ARBA" id="ARBA00042964"/>
    </source>
</evidence>
<dbReference type="InterPro" id="IPR018039">
    <property type="entry name" value="IF_conserved"/>
</dbReference>
<dbReference type="InterPro" id="IPR039008">
    <property type="entry name" value="IF_rod_dom"/>
</dbReference>
<evidence type="ECO:0000256" key="7">
    <source>
        <dbReference type="ARBA" id="ARBA00023054"/>
    </source>
</evidence>
<dbReference type="SMART" id="SM01391">
    <property type="entry name" value="Filament"/>
    <property type="match status" value="1"/>
</dbReference>
<evidence type="ECO:0000256" key="10">
    <source>
        <dbReference type="ARBA" id="ARBA00039429"/>
    </source>
</evidence>
<evidence type="ECO:0000256" key="13">
    <source>
        <dbReference type="RuleBase" id="RU000685"/>
    </source>
</evidence>
<proteinExistence type="inferred from homology"/>
<dbReference type="RefSeq" id="XP_028991985.1">
    <property type="nucleotide sequence ID" value="XM_029136152.3"/>
</dbReference>
<feature type="compositionally biased region" description="Low complexity" evidence="15">
    <location>
        <begin position="8"/>
        <end position="17"/>
    </location>
</feature>
<comment type="function">
    <text evidence="9">Together with KRT19, helps to link the contractile apparatus to dystrophin at the costameres of striated muscle.</text>
</comment>
<dbReference type="GO" id="GO:0005737">
    <property type="term" value="C:cytoplasm"/>
    <property type="evidence" value="ECO:0007669"/>
    <property type="project" value="UniProtKB-SubCell"/>
</dbReference>
<dbReference type="PANTHER" id="PTHR45616">
    <property type="entry name" value="GATA-TYPE DOMAIN-CONTAINING PROTEIN"/>
    <property type="match status" value="1"/>
</dbReference>
<dbReference type="GeneID" id="114846907"/>
<dbReference type="KEGG" id="bspl:114846907"/>
<evidence type="ECO:0000256" key="15">
    <source>
        <dbReference type="SAM" id="MobiDB-lite"/>
    </source>
</evidence>
<dbReference type="PANTHER" id="PTHR45616:SF26">
    <property type="entry name" value="KERATIN, TYPE II CYTOSKELETAL 8"/>
    <property type="match status" value="1"/>
</dbReference>
<feature type="region of interest" description="Disordered" evidence="15">
    <location>
        <begin position="1"/>
        <end position="31"/>
    </location>
</feature>
<keyword evidence="7 14" id="KW-0175">Coiled coil</keyword>
<protein>
    <recommendedName>
        <fullName evidence="10">Keratin, type II cytoskeletal 8</fullName>
    </recommendedName>
    <alternativeName>
        <fullName evidence="12">Cytokeratin-8</fullName>
    </alternativeName>
    <alternativeName>
        <fullName evidence="11">Keratin-8</fullName>
    </alternativeName>
</protein>
<name>A0A6P7LCJ4_BETSP</name>
<gene>
    <name evidence="18" type="primary">LOC114846907</name>
    <name evidence="19" type="synonym">LOC114846912</name>
</gene>
<dbReference type="Gene3D" id="1.20.5.1160">
    <property type="entry name" value="Vasodilator-stimulated phosphoprotein"/>
    <property type="match status" value="1"/>
</dbReference>
<reference evidence="18 19" key="1">
    <citation type="submission" date="2025-04" db="UniProtKB">
        <authorList>
            <consortium name="RefSeq"/>
        </authorList>
    </citation>
    <scope>IDENTIFICATION</scope>
</reference>
<evidence type="ECO:0000256" key="2">
    <source>
        <dbReference type="ARBA" id="ARBA00004496"/>
    </source>
</evidence>
<keyword evidence="8" id="KW-0539">Nucleus</keyword>
<evidence type="ECO:0000256" key="6">
    <source>
        <dbReference type="ARBA" id="ARBA00022754"/>
    </source>
</evidence>
<evidence type="ECO:0000259" key="16">
    <source>
        <dbReference type="PROSITE" id="PS51842"/>
    </source>
</evidence>
<dbReference type="OrthoDB" id="2441647at2759"/>
<dbReference type="GO" id="GO:0005882">
    <property type="term" value="C:intermediate filament"/>
    <property type="evidence" value="ECO:0007669"/>
    <property type="project" value="UniProtKB-KW"/>
</dbReference>
<evidence type="ECO:0000256" key="5">
    <source>
        <dbReference type="ARBA" id="ARBA00022744"/>
    </source>
</evidence>
<keyword evidence="4" id="KW-0963">Cytoplasm</keyword>
<dbReference type="Gene3D" id="1.20.5.500">
    <property type="entry name" value="Single helix bin"/>
    <property type="match status" value="1"/>
</dbReference>
<accession>A0A6P7LCJ4</accession>
<organism evidence="17 18">
    <name type="scientific">Betta splendens</name>
    <name type="common">Siamese fighting fish</name>
    <dbReference type="NCBI Taxonomy" id="158456"/>
    <lineage>
        <taxon>Eukaryota</taxon>
        <taxon>Metazoa</taxon>
        <taxon>Chordata</taxon>
        <taxon>Craniata</taxon>
        <taxon>Vertebrata</taxon>
        <taxon>Euteleostomi</taxon>
        <taxon>Actinopterygii</taxon>
        <taxon>Neopterygii</taxon>
        <taxon>Teleostei</taxon>
        <taxon>Neoteleostei</taxon>
        <taxon>Acanthomorphata</taxon>
        <taxon>Anabantaria</taxon>
        <taxon>Anabantiformes</taxon>
        <taxon>Anabantoidei</taxon>
        <taxon>Osphronemidae</taxon>
        <taxon>Betta</taxon>
    </lineage>
</organism>
<dbReference type="SUPFAM" id="SSF64593">
    <property type="entry name" value="Intermediate filament protein, coiled coil region"/>
    <property type="match status" value="2"/>
</dbReference>